<reference evidence="2 3" key="1">
    <citation type="submission" date="2024-07" db="EMBL/GenBank/DDBJ databases">
        <title>Section-level genome sequencing and comparative genomics of Aspergillus sections Usti and Cavernicolus.</title>
        <authorList>
            <consortium name="Lawrence Berkeley National Laboratory"/>
            <person name="Nybo J.L."/>
            <person name="Vesth T.C."/>
            <person name="Theobald S."/>
            <person name="Frisvad J.C."/>
            <person name="Larsen T.O."/>
            <person name="Kjaerboelling I."/>
            <person name="Rothschild-Mancinelli K."/>
            <person name="Lyhne E.K."/>
            <person name="Kogle M.E."/>
            <person name="Barry K."/>
            <person name="Clum A."/>
            <person name="Na H."/>
            <person name="Ledsgaard L."/>
            <person name="Lin J."/>
            <person name="Lipzen A."/>
            <person name="Kuo A."/>
            <person name="Riley R."/>
            <person name="Mondo S."/>
            <person name="Labutti K."/>
            <person name="Haridas S."/>
            <person name="Pangalinan J."/>
            <person name="Salamov A.A."/>
            <person name="Simmons B.A."/>
            <person name="Magnuson J.K."/>
            <person name="Chen J."/>
            <person name="Drula E."/>
            <person name="Henrissat B."/>
            <person name="Wiebenga A."/>
            <person name="Lubbers R.J."/>
            <person name="Gomes A.C."/>
            <person name="Makela M.R."/>
            <person name="Stajich J."/>
            <person name="Grigoriev I.V."/>
            <person name="Mortensen U.H."/>
            <person name="De Vries R.P."/>
            <person name="Baker S.E."/>
            <person name="Andersen M.R."/>
        </authorList>
    </citation>
    <scope>NUCLEOTIDE SEQUENCE [LARGE SCALE GENOMIC DNA]</scope>
    <source>
        <strain evidence="2 3">CBS 209.92</strain>
    </source>
</reference>
<keyword evidence="1" id="KW-0732">Signal</keyword>
<feature type="signal peptide" evidence="1">
    <location>
        <begin position="1"/>
        <end position="18"/>
    </location>
</feature>
<sequence>MKLSFLALLTSVVTHVFAGGIRRGYELLYVWYAYKAETEWLLQHNLDPVEERYLLPGIKGSGEHGTLKLNEFLDWTNRNAADNPSNLGEVFPVDRTNPEASEEPDVDRGARKIYVLLENDRMPERWPNTKILLPPGPFGYGPLMMQTAKTIWEVSQDTPDTDTKTKALLAKFLNALYKMVIAREIDYEKYRFTDMQKAFPNVDLRYDNVQLQTTKGKREDQVGPAKLGHYQGRPGGRYWNHQKWILDPIPFRRVQKLG</sequence>
<feature type="chain" id="PRO_5046185527" evidence="1">
    <location>
        <begin position="19"/>
        <end position="258"/>
    </location>
</feature>
<accession>A0ABR4FLZ1</accession>
<protein>
    <submittedName>
        <fullName evidence="2">Uncharacterized protein</fullName>
    </submittedName>
</protein>
<dbReference type="EMBL" id="JBFTWV010000186">
    <property type="protein sequence ID" value="KAL2784263.1"/>
    <property type="molecule type" value="Genomic_DNA"/>
</dbReference>
<evidence type="ECO:0000313" key="3">
    <source>
        <dbReference type="Proteomes" id="UP001610563"/>
    </source>
</evidence>
<dbReference type="Proteomes" id="UP001610563">
    <property type="component" value="Unassembled WGS sequence"/>
</dbReference>
<organism evidence="2 3">
    <name type="scientific">Aspergillus keveii</name>
    <dbReference type="NCBI Taxonomy" id="714993"/>
    <lineage>
        <taxon>Eukaryota</taxon>
        <taxon>Fungi</taxon>
        <taxon>Dikarya</taxon>
        <taxon>Ascomycota</taxon>
        <taxon>Pezizomycotina</taxon>
        <taxon>Eurotiomycetes</taxon>
        <taxon>Eurotiomycetidae</taxon>
        <taxon>Eurotiales</taxon>
        <taxon>Aspergillaceae</taxon>
        <taxon>Aspergillus</taxon>
        <taxon>Aspergillus subgen. Nidulantes</taxon>
    </lineage>
</organism>
<evidence type="ECO:0000256" key="1">
    <source>
        <dbReference type="SAM" id="SignalP"/>
    </source>
</evidence>
<proteinExistence type="predicted"/>
<gene>
    <name evidence="2" type="ORF">BJX66DRAFT_344188</name>
</gene>
<keyword evidence="3" id="KW-1185">Reference proteome</keyword>
<evidence type="ECO:0000313" key="2">
    <source>
        <dbReference type="EMBL" id="KAL2784263.1"/>
    </source>
</evidence>
<comment type="caution">
    <text evidence="2">The sequence shown here is derived from an EMBL/GenBank/DDBJ whole genome shotgun (WGS) entry which is preliminary data.</text>
</comment>
<name>A0ABR4FLZ1_9EURO</name>